<protein>
    <submittedName>
        <fullName evidence="1">Uncharacterized protein</fullName>
    </submittedName>
</protein>
<name>A0ABT1WLZ8_9LACT</name>
<comment type="caution">
    <text evidence="1">The sequence shown here is derived from an EMBL/GenBank/DDBJ whole genome shotgun (WGS) entry which is preliminary data.</text>
</comment>
<reference evidence="1" key="3">
    <citation type="journal article" date="2023" name="Microbiol. Resour. Announc.">
        <title>Draft Genome Sequence of Granulicatella sp. Strain S8, Isolated from a Marine Fish, Seriola quinqueradiata.</title>
        <authorList>
            <person name="Lee M."/>
            <person name="Farooq A."/>
            <person name="Jeong J.B."/>
            <person name="Jung M.Y."/>
        </authorList>
    </citation>
    <scope>NUCLEOTIDE SEQUENCE</scope>
    <source>
        <strain evidence="1">S8</strain>
    </source>
</reference>
<accession>A0ABT1WLZ8</accession>
<dbReference type="EMBL" id="JANHNZ010000002">
    <property type="protein sequence ID" value="MCQ9209532.1"/>
    <property type="molecule type" value="Genomic_DNA"/>
</dbReference>
<gene>
    <name evidence="1" type="ORF">NPA36_03115</name>
</gene>
<reference evidence="1" key="2">
    <citation type="journal article" date="2023" name="Curr. Microbiol.">
        <title>Granulicatella seriolae sp. nov., a Novel Facultative Anaerobe Isolated from Yellowtail Marine Fish.</title>
        <authorList>
            <person name="Lee M."/>
            <person name="Choi Y.J."/>
            <person name="Farooq A."/>
            <person name="Jeong J.B."/>
            <person name="Jung M.Y."/>
        </authorList>
    </citation>
    <scope>NUCLEOTIDE SEQUENCE</scope>
    <source>
        <strain evidence="1">S8</strain>
    </source>
</reference>
<proteinExistence type="predicted"/>
<keyword evidence="2" id="KW-1185">Reference proteome</keyword>
<evidence type="ECO:0000313" key="2">
    <source>
        <dbReference type="Proteomes" id="UP001059480"/>
    </source>
</evidence>
<reference evidence="1" key="1">
    <citation type="submission" date="2022-07" db="EMBL/GenBank/DDBJ databases">
        <authorList>
            <person name="Jung M.-Y."/>
            <person name="Lee M."/>
        </authorList>
    </citation>
    <scope>NUCLEOTIDE SEQUENCE</scope>
    <source>
        <strain evidence="1">S8</strain>
    </source>
</reference>
<organism evidence="1 2">
    <name type="scientific">Granulicatella seriolae</name>
    <dbReference type="NCBI Taxonomy" id="2967226"/>
    <lineage>
        <taxon>Bacteria</taxon>
        <taxon>Bacillati</taxon>
        <taxon>Bacillota</taxon>
        <taxon>Bacilli</taxon>
        <taxon>Lactobacillales</taxon>
        <taxon>Carnobacteriaceae</taxon>
        <taxon>Granulicatella</taxon>
    </lineage>
</organism>
<dbReference type="RefSeq" id="WP_256944646.1">
    <property type="nucleotide sequence ID" value="NZ_JANHNZ010000002.1"/>
</dbReference>
<dbReference type="Proteomes" id="UP001059480">
    <property type="component" value="Unassembled WGS sequence"/>
</dbReference>
<sequence length="252" mass="28386">MVSVTQRIKQIKQPRGGYIPPKNFQKIEMINSEELDKEENIHASLMGLAVDYLSRFINGSTVAEAFEISLRGASLLSVDELRKAEKLAENILGLDENSIISACKLVGYDVVFRAGKMGYKPVEYIIPDKNTINNIRIMVERSIKFFSEYGPIISDGFTFEGGYTGLIDSGDGDFLTEDTLWDFKVSKSNITTAHTLQLMIYYLMGTHSIHDEFNSINKIGVFNPRLNIVYILDISKISEALIFEIETEVIGY</sequence>
<evidence type="ECO:0000313" key="1">
    <source>
        <dbReference type="EMBL" id="MCQ9209532.1"/>
    </source>
</evidence>